<keyword evidence="7" id="KW-0479">Metal-binding</keyword>
<feature type="transmembrane region" description="Helical" evidence="13">
    <location>
        <begin position="126"/>
        <end position="149"/>
    </location>
</feature>
<feature type="transmembrane region" description="Helical" evidence="13">
    <location>
        <begin position="170"/>
        <end position="190"/>
    </location>
</feature>
<keyword evidence="16" id="KW-1185">Reference proteome</keyword>
<evidence type="ECO:0000256" key="6">
    <source>
        <dbReference type="ARBA" id="ARBA00022692"/>
    </source>
</evidence>
<gene>
    <name evidence="15" type="ORF">UR08_12190</name>
</gene>
<dbReference type="InterPro" id="IPR044537">
    <property type="entry name" value="Rip2-like"/>
</dbReference>
<dbReference type="PANTHER" id="PTHR35864">
    <property type="entry name" value="ZINC METALLOPROTEASE MJ0611-RELATED"/>
    <property type="match status" value="1"/>
</dbReference>
<dbReference type="CDD" id="cd06158">
    <property type="entry name" value="S2P-M50_like_1"/>
    <property type="match status" value="1"/>
</dbReference>
<evidence type="ECO:0000256" key="13">
    <source>
        <dbReference type="SAM" id="Phobius"/>
    </source>
</evidence>
<reference evidence="16" key="1">
    <citation type="submission" date="2015-04" db="EMBL/GenBank/DDBJ databases">
        <authorList>
            <person name="Schardt J."/>
            <person name="Mueller-Herbst S."/>
            <person name="Scherer S."/>
            <person name="Huptas C."/>
        </authorList>
    </citation>
    <scope>NUCLEOTIDE SEQUENCE [LARGE SCALE GENOMIC DNA]</scope>
    <source>
        <strain evidence="16">Kiel-L1</strain>
    </source>
</reference>
<evidence type="ECO:0000256" key="7">
    <source>
        <dbReference type="ARBA" id="ARBA00022723"/>
    </source>
</evidence>
<dbReference type="GO" id="GO:0046872">
    <property type="term" value="F:metal ion binding"/>
    <property type="evidence" value="ECO:0007669"/>
    <property type="project" value="UniProtKB-KW"/>
</dbReference>
<evidence type="ECO:0000313" key="15">
    <source>
        <dbReference type="EMBL" id="RDW99573.1"/>
    </source>
</evidence>
<feature type="transmembrane region" description="Helical" evidence="13">
    <location>
        <begin position="12"/>
        <end position="32"/>
    </location>
</feature>
<keyword evidence="12 13" id="KW-0472">Membrane</keyword>
<dbReference type="InterPro" id="IPR052348">
    <property type="entry name" value="Metallopeptidase_M50B"/>
</dbReference>
<dbReference type="PANTHER" id="PTHR35864:SF1">
    <property type="entry name" value="ZINC METALLOPROTEASE YWHC-RELATED"/>
    <property type="match status" value="1"/>
</dbReference>
<dbReference type="Proteomes" id="UP000257055">
    <property type="component" value="Unassembled WGS sequence"/>
</dbReference>
<keyword evidence="9" id="KW-0862">Zinc</keyword>
<evidence type="ECO:0000256" key="1">
    <source>
        <dbReference type="ARBA" id="ARBA00001947"/>
    </source>
</evidence>
<keyword evidence="4" id="KW-1003">Cell membrane</keyword>
<evidence type="ECO:0000256" key="4">
    <source>
        <dbReference type="ARBA" id="ARBA00022475"/>
    </source>
</evidence>
<comment type="subcellular location">
    <subcellularLocation>
        <location evidence="2">Cell membrane</location>
        <topology evidence="2">Multi-pass membrane protein</topology>
    </subcellularLocation>
</comment>
<evidence type="ECO:0000256" key="10">
    <source>
        <dbReference type="ARBA" id="ARBA00022989"/>
    </source>
</evidence>
<evidence type="ECO:0000256" key="3">
    <source>
        <dbReference type="ARBA" id="ARBA00007931"/>
    </source>
</evidence>
<dbReference type="EMBL" id="LARY01000003">
    <property type="protein sequence ID" value="RDW99573.1"/>
    <property type="molecule type" value="Genomic_DNA"/>
</dbReference>
<evidence type="ECO:0000256" key="9">
    <source>
        <dbReference type="ARBA" id="ARBA00022833"/>
    </source>
</evidence>
<dbReference type="InterPro" id="IPR008915">
    <property type="entry name" value="Peptidase_M50"/>
</dbReference>
<keyword evidence="5 15" id="KW-0645">Protease</keyword>
<organism evidence="15 16">
    <name type="scientific">Listeria kieliensis</name>
    <dbReference type="NCBI Taxonomy" id="1621700"/>
    <lineage>
        <taxon>Bacteria</taxon>
        <taxon>Bacillati</taxon>
        <taxon>Bacillota</taxon>
        <taxon>Bacilli</taxon>
        <taxon>Bacillales</taxon>
        <taxon>Listeriaceae</taxon>
        <taxon>Listeria</taxon>
    </lineage>
</organism>
<dbReference type="AlphaFoldDB" id="A0A3D8TLN2"/>
<evidence type="ECO:0000259" key="14">
    <source>
        <dbReference type="Pfam" id="PF02163"/>
    </source>
</evidence>
<comment type="caution">
    <text evidence="15">The sequence shown here is derived from an EMBL/GenBank/DDBJ whole genome shotgun (WGS) entry which is preliminary data.</text>
</comment>
<protein>
    <submittedName>
        <fullName evidence="15">Zinc metalloprotease</fullName>
    </submittedName>
</protein>
<evidence type="ECO:0000256" key="2">
    <source>
        <dbReference type="ARBA" id="ARBA00004651"/>
    </source>
</evidence>
<dbReference type="RefSeq" id="WP_115753960.1">
    <property type="nucleotide sequence ID" value="NZ_LARY01000003.1"/>
</dbReference>
<dbReference type="Pfam" id="PF02163">
    <property type="entry name" value="Peptidase_M50"/>
    <property type="match status" value="1"/>
</dbReference>
<feature type="transmembrane region" description="Helical" evidence="13">
    <location>
        <begin position="91"/>
        <end position="114"/>
    </location>
</feature>
<proteinExistence type="inferred from homology"/>
<comment type="similarity">
    <text evidence="3">Belongs to the peptidase M50B family.</text>
</comment>
<keyword evidence="8" id="KW-0378">Hydrolase</keyword>
<dbReference type="GO" id="GO:0008237">
    <property type="term" value="F:metallopeptidase activity"/>
    <property type="evidence" value="ECO:0007669"/>
    <property type="project" value="UniProtKB-KW"/>
</dbReference>
<dbReference type="GO" id="GO:0005886">
    <property type="term" value="C:plasma membrane"/>
    <property type="evidence" value="ECO:0007669"/>
    <property type="project" value="UniProtKB-SubCell"/>
</dbReference>
<feature type="transmembrane region" description="Helical" evidence="13">
    <location>
        <begin position="52"/>
        <end position="71"/>
    </location>
</feature>
<keyword evidence="6 13" id="KW-0812">Transmembrane</keyword>
<evidence type="ECO:0000256" key="5">
    <source>
        <dbReference type="ARBA" id="ARBA00022670"/>
    </source>
</evidence>
<evidence type="ECO:0000256" key="12">
    <source>
        <dbReference type="ARBA" id="ARBA00023136"/>
    </source>
</evidence>
<name>A0A3D8TLN2_9LIST</name>
<comment type="cofactor">
    <cofactor evidence="1">
        <name>Zn(2+)</name>
        <dbReference type="ChEBI" id="CHEBI:29105"/>
    </cofactor>
</comment>
<feature type="domain" description="Peptidase M50" evidence="14">
    <location>
        <begin position="125"/>
        <end position="183"/>
    </location>
</feature>
<keyword evidence="10 13" id="KW-1133">Transmembrane helix</keyword>
<keyword evidence="11 15" id="KW-0482">Metalloprotease</keyword>
<accession>A0A3D8TLN2</accession>
<sequence length="218" mass="24735">MSNFLAYPLETLPYVLVSILIAFTVHEWAHAFTALLFGDDTAKKEGRLSPNPFVHVDLIGLLMVILVGFGWAKPTPVNQFKLKKRRLGSILVSLAGPISNLLLAFIAMGIFMLLVSHDNAILTGAIWPNFFTIFIQLNLVLFVFNLIPFPPLDGYQIVLEFLPMRFREKIAPLEQYAFLIFLIIALTPLYNFTIGPIFRTVIPFFINSMTVFYQGIFF</sequence>
<evidence type="ECO:0000256" key="8">
    <source>
        <dbReference type="ARBA" id="ARBA00022801"/>
    </source>
</evidence>
<evidence type="ECO:0000313" key="16">
    <source>
        <dbReference type="Proteomes" id="UP000257055"/>
    </source>
</evidence>
<evidence type="ECO:0000256" key="11">
    <source>
        <dbReference type="ARBA" id="ARBA00023049"/>
    </source>
</evidence>
<dbReference type="GO" id="GO:0006508">
    <property type="term" value="P:proteolysis"/>
    <property type="evidence" value="ECO:0007669"/>
    <property type="project" value="UniProtKB-KW"/>
</dbReference>